<dbReference type="EMBL" id="RHHM01000013">
    <property type="protein sequence ID" value="RQM37266.1"/>
    <property type="molecule type" value="Genomic_DNA"/>
</dbReference>
<dbReference type="Proteomes" id="UP000279457">
    <property type="component" value="Unassembled WGS sequence"/>
</dbReference>
<gene>
    <name evidence="1" type="ORF">EB241_16525</name>
</gene>
<dbReference type="AlphaFoldDB" id="A0A3N6SI69"/>
<comment type="caution">
    <text evidence="1">The sequence shown here is derived from an EMBL/GenBank/DDBJ whole genome shotgun (WGS) entry which is preliminary data.</text>
</comment>
<sequence>MNKLFKLKEWLTLEETSRRLTTSFQESVSVADCLQLALDGHIKISALIERSKYGIFCKEEPPAIISGFVEFLKNRDDIPDEILRAAEESVKSFPAQTKMHHFGNVFSLKTGVYDLPMIGAERLDILHLCAEKQGREPATFICLEGPFLKHKDGFINIIEPFNDKNIEWKVDFGVKSGLFDKEKNKYIDENNYYKAFHPADGLRDVEFIFRRENIEAFENSQIDDGEGNKSVTLNGCLEIIGTMLDALKNTSSKGKRWTQDALKNEMTDKRSSLSSRGIDDYFSLSNKLYKSTD</sequence>
<accession>A0A3N6SI69</accession>
<evidence type="ECO:0000313" key="1">
    <source>
        <dbReference type="EMBL" id="RQM37266.1"/>
    </source>
</evidence>
<dbReference type="RefSeq" id="WP_124234125.1">
    <property type="nucleotide sequence ID" value="NZ_RHHM01000013.1"/>
</dbReference>
<protein>
    <submittedName>
        <fullName evidence="1">Uncharacterized protein</fullName>
    </submittedName>
</protein>
<name>A0A3N6SI69_9GAMM</name>
<reference evidence="1 2" key="1">
    <citation type="submission" date="2018-10" db="EMBL/GenBank/DDBJ databases">
        <title>Draft genome sequence for the type isolate of Erwinia psidii, agent causal of bacterial blight in guava (Psidium guajava) and wilt and die-back of Eucalyptus spp.</title>
        <authorList>
            <person name="Hermenegildo P.S."/>
            <person name="Santos S.A."/>
            <person name="Guimaraes L.M.S."/>
            <person name="Vidigal P.M.P."/>
            <person name="Pereira I.C."/>
            <person name="Badel J.L."/>
            <person name="Alfenas-Zerbini P."/>
            <person name="Ferreira M.A.S.V."/>
            <person name="Alfenas A.C."/>
        </authorList>
    </citation>
    <scope>NUCLEOTIDE SEQUENCE [LARGE SCALE GENOMIC DNA]</scope>
    <source>
        <strain evidence="1 2">IBSBF 435</strain>
    </source>
</reference>
<keyword evidence="2" id="KW-1185">Reference proteome</keyword>
<evidence type="ECO:0000313" key="2">
    <source>
        <dbReference type="Proteomes" id="UP000279457"/>
    </source>
</evidence>
<organism evidence="1 2">
    <name type="scientific">Erwinia psidii</name>
    <dbReference type="NCBI Taxonomy" id="69224"/>
    <lineage>
        <taxon>Bacteria</taxon>
        <taxon>Pseudomonadati</taxon>
        <taxon>Pseudomonadota</taxon>
        <taxon>Gammaproteobacteria</taxon>
        <taxon>Enterobacterales</taxon>
        <taxon>Erwiniaceae</taxon>
        <taxon>Erwinia</taxon>
    </lineage>
</organism>
<dbReference type="OrthoDB" id="6466965at2"/>
<proteinExistence type="predicted"/>